<dbReference type="RefSeq" id="WP_016389365.1">
    <property type="nucleotide sequence ID" value="NC_018868.3"/>
</dbReference>
<proteinExistence type="predicted"/>
<dbReference type="InterPro" id="IPR001279">
    <property type="entry name" value="Metallo-B-lactamas"/>
</dbReference>
<dbReference type="OrthoDB" id="9805728at2"/>
<organism evidence="3 4">
    <name type="scientific">Simiduia agarivorans (strain DSM 21679 / JCM 13881 / BCRC 17597 / SA1)</name>
    <dbReference type="NCBI Taxonomy" id="1117647"/>
    <lineage>
        <taxon>Bacteria</taxon>
        <taxon>Pseudomonadati</taxon>
        <taxon>Pseudomonadota</taxon>
        <taxon>Gammaproteobacteria</taxon>
        <taxon>Cellvibrionales</taxon>
        <taxon>Cellvibrionaceae</taxon>
        <taxon>Simiduia</taxon>
    </lineage>
</organism>
<dbReference type="eggNOG" id="COG2220">
    <property type="taxonomic scope" value="Bacteria"/>
</dbReference>
<dbReference type="Proteomes" id="UP000000466">
    <property type="component" value="Chromosome"/>
</dbReference>
<dbReference type="SUPFAM" id="SSF56281">
    <property type="entry name" value="Metallo-hydrolase/oxidoreductase"/>
    <property type="match status" value="1"/>
</dbReference>
<protein>
    <submittedName>
        <fullName evidence="3">Outer membrane protein RomA</fullName>
    </submittedName>
</protein>
<keyword evidence="4" id="KW-1185">Reference proteome</keyword>
<evidence type="ECO:0000259" key="2">
    <source>
        <dbReference type="Pfam" id="PF12706"/>
    </source>
</evidence>
<feature type="signal peptide" evidence="1">
    <location>
        <begin position="1"/>
        <end position="22"/>
    </location>
</feature>
<feature type="chain" id="PRO_5003878373" evidence="1">
    <location>
        <begin position="23"/>
        <end position="356"/>
    </location>
</feature>
<sequence>MKTVSFLLSLMAFTAGVLPMHADTAPVRDNGRYTNSQLDYSTSVSTLLALVKEQFTAAPAEPKPTAPLPVAKPDFTLTSASEPRLFKLGHSTVLIELDGQWLLTDPVFSERASPVQWLGPKRFHPVPVALNALPPITAVVISHDHYDHLDRASIEALAESTEYFLVPLGVGEYLRTWGVAAEKIIELDWWQSHAIGSLRLTATPAQHFSGRGLFDKDSTLWASWAIESQQAKVFFSGDSGYFSGFKTIGDRLGPFDITLIETGAYNHLWEAIHMLPEQSVQAHLDLRGKAMIPIHNSTFDLALHDWFEPLERAQAAADARGVQLVTPIMGEAVSICAPAPSLAWWRALAGEPLVAL</sequence>
<dbReference type="Gene3D" id="3.60.15.10">
    <property type="entry name" value="Ribonuclease Z/Hydroxyacylglutathione hydrolase-like"/>
    <property type="match status" value="1"/>
</dbReference>
<evidence type="ECO:0000313" key="3">
    <source>
        <dbReference type="EMBL" id="AFU99506.2"/>
    </source>
</evidence>
<evidence type="ECO:0000313" key="4">
    <source>
        <dbReference type="Proteomes" id="UP000000466"/>
    </source>
</evidence>
<accession>K4KKG4</accession>
<dbReference type="Pfam" id="PF12706">
    <property type="entry name" value="Lactamase_B_2"/>
    <property type="match status" value="1"/>
</dbReference>
<dbReference type="AlphaFoldDB" id="K4KKG4"/>
<dbReference type="PANTHER" id="PTHR15032">
    <property type="entry name" value="N-ACYL-PHOSPHATIDYLETHANOLAMINE-HYDROLYZING PHOSPHOLIPASE D"/>
    <property type="match status" value="1"/>
</dbReference>
<dbReference type="EMBL" id="CP003746">
    <property type="protein sequence ID" value="AFU99506.2"/>
    <property type="molecule type" value="Genomic_DNA"/>
</dbReference>
<dbReference type="InterPro" id="IPR036866">
    <property type="entry name" value="RibonucZ/Hydroxyglut_hydro"/>
</dbReference>
<dbReference type="PANTHER" id="PTHR15032:SF4">
    <property type="entry name" value="N-ACYL-PHOSPHATIDYLETHANOLAMINE-HYDROLYZING PHOSPHOLIPASE D"/>
    <property type="match status" value="1"/>
</dbReference>
<keyword evidence="1" id="KW-0732">Signal</keyword>
<gene>
    <name evidence="3" type="ordered locus">M5M_11645</name>
</gene>
<dbReference type="KEGG" id="saga:M5M_11645"/>
<dbReference type="GO" id="GO:0005737">
    <property type="term" value="C:cytoplasm"/>
    <property type="evidence" value="ECO:0007669"/>
    <property type="project" value="TreeGrafter"/>
</dbReference>
<dbReference type="HOGENOM" id="CLU_020884_0_2_6"/>
<dbReference type="STRING" id="1117647.M5M_11645"/>
<evidence type="ECO:0000256" key="1">
    <source>
        <dbReference type="SAM" id="SignalP"/>
    </source>
</evidence>
<feature type="domain" description="Metallo-beta-lactamase" evidence="2">
    <location>
        <begin position="101"/>
        <end position="295"/>
    </location>
</feature>
<name>K4KKG4_SIMAS</name>
<reference evidence="3 4" key="1">
    <citation type="journal article" date="2013" name="Genome Announc.">
        <title>Complete genome sequence of Simiduia agarivorans SA1(T), a marine bacterium able to degrade a variety of polysaccharides.</title>
        <authorList>
            <person name="Lin S.Y."/>
            <person name="Shieh W.Y."/>
            <person name="Chen J.S."/>
            <person name="Tang S.L."/>
        </authorList>
    </citation>
    <scope>NUCLEOTIDE SEQUENCE [LARGE SCALE GENOMIC DNA]</scope>
    <source>
        <strain evidence="4">DSM 21679 / JCM 13881 / BCRC 17597 / SA1</strain>
    </source>
</reference>